<evidence type="ECO:0000313" key="2">
    <source>
        <dbReference type="EnsemblMetazoa" id="GBRI027123-PA"/>
    </source>
</evidence>
<protein>
    <recommendedName>
        <fullName evidence="4">Protein sleepless</fullName>
    </recommendedName>
</protein>
<dbReference type="EnsemblMetazoa" id="GBRI027123-RA">
    <property type="protein sequence ID" value="GBRI027123-PA"/>
    <property type="gene ID" value="GBRI027123"/>
</dbReference>
<evidence type="ECO:0000256" key="1">
    <source>
        <dbReference type="SAM" id="SignalP"/>
    </source>
</evidence>
<feature type="signal peptide" evidence="1">
    <location>
        <begin position="1"/>
        <end position="23"/>
    </location>
</feature>
<evidence type="ECO:0008006" key="4">
    <source>
        <dbReference type="Google" id="ProtNLM"/>
    </source>
</evidence>
<feature type="chain" id="PRO_5008400563" description="Protein sleepless" evidence="1">
    <location>
        <begin position="24"/>
        <end position="153"/>
    </location>
</feature>
<dbReference type="Proteomes" id="UP000091820">
    <property type="component" value="Unassembled WGS sequence"/>
</dbReference>
<reference evidence="2" key="2">
    <citation type="submission" date="2020-05" db="UniProtKB">
        <authorList>
            <consortium name="EnsemblMetazoa"/>
        </authorList>
    </citation>
    <scope>IDENTIFICATION</scope>
    <source>
        <strain evidence="2">IAEA</strain>
    </source>
</reference>
<proteinExistence type="predicted"/>
<evidence type="ECO:0000313" key="3">
    <source>
        <dbReference type="Proteomes" id="UP000091820"/>
    </source>
</evidence>
<keyword evidence="1" id="KW-0732">Signal</keyword>
<keyword evidence="3" id="KW-1185">Reference proteome</keyword>
<name>A0A1A9WPH9_9MUSC</name>
<reference evidence="3" key="1">
    <citation type="submission" date="2014-03" db="EMBL/GenBank/DDBJ databases">
        <authorList>
            <person name="Aksoy S."/>
            <person name="Warren W."/>
            <person name="Wilson R.K."/>
        </authorList>
    </citation>
    <scope>NUCLEOTIDE SEQUENCE [LARGE SCALE GENOMIC DNA]</scope>
    <source>
        <strain evidence="3">IAEA</strain>
    </source>
</reference>
<sequence length="153" mass="17181">MYFSGIFLNLFLTVSCLVGLGLSLRCLTCASPQDCKKPQLLECTPFLANNTRSQLNTYHEGVNMNVSSYAFNCLQEEIKGGFGDIHYRGCIYDNIHGCNLRLRPQFAASNQRKCKQCQMKDACNSSENIFKHLLEPFIHSMVIVTDVSKGVTI</sequence>
<organism evidence="2 3">
    <name type="scientific">Glossina brevipalpis</name>
    <dbReference type="NCBI Taxonomy" id="37001"/>
    <lineage>
        <taxon>Eukaryota</taxon>
        <taxon>Metazoa</taxon>
        <taxon>Ecdysozoa</taxon>
        <taxon>Arthropoda</taxon>
        <taxon>Hexapoda</taxon>
        <taxon>Insecta</taxon>
        <taxon>Pterygota</taxon>
        <taxon>Neoptera</taxon>
        <taxon>Endopterygota</taxon>
        <taxon>Diptera</taxon>
        <taxon>Brachycera</taxon>
        <taxon>Muscomorpha</taxon>
        <taxon>Hippoboscoidea</taxon>
        <taxon>Glossinidae</taxon>
        <taxon>Glossina</taxon>
    </lineage>
</organism>
<dbReference type="AlphaFoldDB" id="A0A1A9WPH9"/>
<dbReference type="VEuPathDB" id="VectorBase:GBRI027123"/>
<accession>A0A1A9WPH9</accession>